<sequence length="322" mass="35894">MASNDKKGKRPLWLSMEEQILQHESQLLSGSHPEAAIKQIAKGLDEAGYNVSRHGGNLIKLRFAVDRAREVKKPLLKDFNAAVSTLSLEDVIDPYVATTKLIDSLGSTWFELNSAERRADVVAILVKTKLDLLIAKAKALPGDEGIRLLVEEEIDHSVIISAMGITEEKLKEVIAQIEKERAERARVAALLEKVADKTDEEKVRHLIDNNVAEALILEMAKVDKGVIEAVNKAMEEELKEKQRLAEEEAARKKKEAEGPALEDIEPEAMLEYIDSIREIMEFSDQEKEIRTMCEQSSIPKALVDIAVSDPAKLDELEKEAQG</sequence>
<dbReference type="Proteomes" id="UP001165427">
    <property type="component" value="Unassembled WGS sequence"/>
</dbReference>
<reference evidence="2" key="1">
    <citation type="submission" date="2022-04" db="EMBL/GenBank/DDBJ databases">
        <title>Desulfatitalea alkaliphila sp. nov., a novel anaerobic sulfate-reducing bacterium isolated from terrestrial mud volcano, Taman Peninsula, Russia.</title>
        <authorList>
            <person name="Khomyakova M.A."/>
            <person name="Merkel A.Y."/>
            <person name="Slobodkin A.I."/>
        </authorList>
    </citation>
    <scope>NUCLEOTIDE SEQUENCE</scope>
    <source>
        <strain evidence="2">M08but</strain>
    </source>
</reference>
<protein>
    <submittedName>
        <fullName evidence="2">Uncharacterized protein</fullName>
    </submittedName>
</protein>
<comment type="caution">
    <text evidence="2">The sequence shown here is derived from an EMBL/GenBank/DDBJ whole genome shotgun (WGS) entry which is preliminary data.</text>
</comment>
<organism evidence="2 3">
    <name type="scientific">Desulfatitalea alkaliphila</name>
    <dbReference type="NCBI Taxonomy" id="2929485"/>
    <lineage>
        <taxon>Bacteria</taxon>
        <taxon>Pseudomonadati</taxon>
        <taxon>Thermodesulfobacteriota</taxon>
        <taxon>Desulfobacteria</taxon>
        <taxon>Desulfobacterales</taxon>
        <taxon>Desulfosarcinaceae</taxon>
        <taxon>Desulfatitalea</taxon>
    </lineage>
</organism>
<gene>
    <name evidence="2" type="ORF">MRX98_01245</name>
</gene>
<dbReference type="AlphaFoldDB" id="A0AA41UHM6"/>
<proteinExistence type="predicted"/>
<dbReference type="EMBL" id="JALJRB010000001">
    <property type="protein sequence ID" value="MCJ8499184.1"/>
    <property type="molecule type" value="Genomic_DNA"/>
</dbReference>
<evidence type="ECO:0000313" key="2">
    <source>
        <dbReference type="EMBL" id="MCJ8499184.1"/>
    </source>
</evidence>
<dbReference type="RefSeq" id="WP_246902315.1">
    <property type="nucleotide sequence ID" value="NZ_JALJRB010000001.1"/>
</dbReference>
<keyword evidence="3" id="KW-1185">Reference proteome</keyword>
<accession>A0AA41UHM6</accession>
<evidence type="ECO:0000256" key="1">
    <source>
        <dbReference type="SAM" id="Coils"/>
    </source>
</evidence>
<feature type="coiled-coil region" evidence="1">
    <location>
        <begin position="227"/>
        <end position="257"/>
    </location>
</feature>
<evidence type="ECO:0000313" key="3">
    <source>
        <dbReference type="Proteomes" id="UP001165427"/>
    </source>
</evidence>
<keyword evidence="1" id="KW-0175">Coiled coil</keyword>
<name>A0AA41UHM6_9BACT</name>